<protein>
    <submittedName>
        <fullName evidence="2">Uncharacterized protein</fullName>
    </submittedName>
</protein>
<comment type="caution">
    <text evidence="2">The sequence shown here is derived from an EMBL/GenBank/DDBJ whole genome shotgun (WGS) entry which is preliminary data.</text>
</comment>
<proteinExistence type="predicted"/>
<dbReference type="EMBL" id="BCMM01000078">
    <property type="protein sequence ID" value="GAQ68072.1"/>
    <property type="molecule type" value="Genomic_DNA"/>
</dbReference>
<reference evidence="2 3" key="2">
    <citation type="journal article" date="2016" name="Genome Announc.">
        <title>Draft Genome Sequences of Streptomyces scabiei S58, Streptomyces turgidiscabies T45, and Streptomyces acidiscabies a10, the Pathogens of Potato Common Scab, Isolated in Japan.</title>
        <authorList>
            <person name="Tomihama T."/>
            <person name="Nishi Y."/>
            <person name="Sakai M."/>
            <person name="Ikenaga M."/>
            <person name="Okubo T."/>
            <person name="Ikeda S."/>
        </authorList>
    </citation>
    <scope>NUCLEOTIDE SEQUENCE [LARGE SCALE GENOMIC DNA]</scope>
    <source>
        <strain evidence="2 3">S58</strain>
    </source>
</reference>
<dbReference type="Proteomes" id="UP000067448">
    <property type="component" value="Unassembled WGS sequence"/>
</dbReference>
<sequence>MYEFEPVSPTYGISEAVVAHRLRGGALLRADLPGGYRLTLRTRELGGPVQAALAAPSPTGPARICTARISAHIPTPAVSRILDAVTRYAPALPDARDAQPPREAVAGLLTTGAPFRQPGEPGLFVQFGPAQAWLDGRRLSVTLGAPGNGLSLILGGPWDAPSTARLTAVVLRELTDAEELAGHVASLLPPGPWQVLSDQWHPDAALVLPSSPRWDPEDPLGRRVSRALRELQHGLRADRPDWDFQELISAEGSAVAFRVTPRDRAVPRLVRTVVGDGAFGSGELGNTRTTFLPTDLPAFPCLEPDLMPRAVTSPKGLYVAPEPERDMYGVKLELGGWRYVLDAQAVFYGPGWYPFHQHVTRREKDPTAPLNDRLVPTGQTVPAPVRISPDVENRSWRNEYVQLTPVDHRVEARLQLYAGDEQGCPLVRTVTLQIDLGARRVTLPDQIPAGPLRHQAAVKGERILALLAAALQERGHGASEPRAVLGPWDRGDPPDRDA</sequence>
<reference evidence="3" key="1">
    <citation type="submission" date="2015-11" db="EMBL/GenBank/DDBJ databases">
        <authorList>
            <consortium name="Cross-ministerial Strategic Innovation Promotion Program (SIP) consortium"/>
            <person name="Tomihama T."/>
            <person name="Ikenaga M."/>
            <person name="Sakai M."/>
            <person name="Okubo T."/>
            <person name="Ikeda S."/>
        </authorList>
    </citation>
    <scope>NUCLEOTIDE SEQUENCE [LARGE SCALE GENOMIC DNA]</scope>
    <source>
        <strain evidence="3">S58</strain>
    </source>
</reference>
<evidence type="ECO:0000313" key="2">
    <source>
        <dbReference type="EMBL" id="GAQ68072.1"/>
    </source>
</evidence>
<dbReference type="OrthoDB" id="4774660at2"/>
<feature type="compositionally biased region" description="Basic and acidic residues" evidence="1">
    <location>
        <begin position="489"/>
        <end position="498"/>
    </location>
</feature>
<reference evidence="3" key="3">
    <citation type="submission" date="2016-02" db="EMBL/GenBank/DDBJ databases">
        <title>Draft genome of pathogenic Streptomyces sp. in Japan.</title>
        <authorList>
            <person name="Tomihama T."/>
            <person name="Ikenaga M."/>
            <person name="Sakai M."/>
            <person name="Okubo T."/>
            <person name="Ikeda S."/>
        </authorList>
    </citation>
    <scope>NUCLEOTIDE SEQUENCE [LARGE SCALE GENOMIC DNA]</scope>
    <source>
        <strain evidence="3">S58</strain>
    </source>
</reference>
<gene>
    <name evidence="2" type="ORF">SsS58_08531</name>
</gene>
<dbReference type="AlphaFoldDB" id="A0A100JYL7"/>
<dbReference type="RefSeq" id="WP_059084979.1">
    <property type="nucleotide sequence ID" value="NZ_BCMM01000078.1"/>
</dbReference>
<feature type="region of interest" description="Disordered" evidence="1">
    <location>
        <begin position="475"/>
        <end position="498"/>
    </location>
</feature>
<accession>A0A100JYL7</accession>
<evidence type="ECO:0000313" key="3">
    <source>
        <dbReference type="Proteomes" id="UP000067448"/>
    </source>
</evidence>
<evidence type="ECO:0000256" key="1">
    <source>
        <dbReference type="SAM" id="MobiDB-lite"/>
    </source>
</evidence>
<organism evidence="2 3">
    <name type="scientific">Streptomyces scabiei</name>
    <dbReference type="NCBI Taxonomy" id="1930"/>
    <lineage>
        <taxon>Bacteria</taxon>
        <taxon>Bacillati</taxon>
        <taxon>Actinomycetota</taxon>
        <taxon>Actinomycetes</taxon>
        <taxon>Kitasatosporales</taxon>
        <taxon>Streptomycetaceae</taxon>
        <taxon>Streptomyces</taxon>
    </lineage>
</organism>
<name>A0A100JYL7_STRSC</name>